<proteinExistence type="predicted"/>
<keyword evidence="2" id="KW-1185">Reference proteome</keyword>
<accession>A0ACC0A1I3</accession>
<evidence type="ECO:0000313" key="2">
    <source>
        <dbReference type="Proteomes" id="UP001060085"/>
    </source>
</evidence>
<dbReference type="EMBL" id="CM044707">
    <property type="protein sequence ID" value="KAI5653822.1"/>
    <property type="molecule type" value="Genomic_DNA"/>
</dbReference>
<evidence type="ECO:0000313" key="1">
    <source>
        <dbReference type="EMBL" id="KAI5653822.1"/>
    </source>
</evidence>
<sequence length="260" mass="28836">MVEFRVQVSLVLGVSKRRFNAGCLLRCQHCLGSSLRTSRDPSVAQHFWSILWLRKKEKSQSILNWFAGKRTALVEETKDGDLQSPIAAEPAPASAATDSSPSVSRTLGVEDTSIADSSKGFSLVVFVVGGFLGTKAMIDLFNSWRIPYKYVAVNSANAGQNKGLENRKHMQKNGNRLEAGSVISGQIADARNFRQKATENSIAKVCLRRPFSDRRIRSQLHHRNGNCDRIATEFRLFLVVEVAFGRSSETTGSHYVPYQS</sequence>
<reference evidence="2" key="1">
    <citation type="journal article" date="2023" name="Nat. Plants">
        <title>Single-cell RNA sequencing provides a high-resolution roadmap for understanding the multicellular compartmentation of specialized metabolism.</title>
        <authorList>
            <person name="Sun S."/>
            <person name="Shen X."/>
            <person name="Li Y."/>
            <person name="Li Y."/>
            <person name="Wang S."/>
            <person name="Li R."/>
            <person name="Zhang H."/>
            <person name="Shen G."/>
            <person name="Guo B."/>
            <person name="Wei J."/>
            <person name="Xu J."/>
            <person name="St-Pierre B."/>
            <person name="Chen S."/>
            <person name="Sun C."/>
        </authorList>
    </citation>
    <scope>NUCLEOTIDE SEQUENCE [LARGE SCALE GENOMIC DNA]</scope>
</reference>
<organism evidence="1 2">
    <name type="scientific">Catharanthus roseus</name>
    <name type="common">Madagascar periwinkle</name>
    <name type="synonym">Vinca rosea</name>
    <dbReference type="NCBI Taxonomy" id="4058"/>
    <lineage>
        <taxon>Eukaryota</taxon>
        <taxon>Viridiplantae</taxon>
        <taxon>Streptophyta</taxon>
        <taxon>Embryophyta</taxon>
        <taxon>Tracheophyta</taxon>
        <taxon>Spermatophyta</taxon>
        <taxon>Magnoliopsida</taxon>
        <taxon>eudicotyledons</taxon>
        <taxon>Gunneridae</taxon>
        <taxon>Pentapetalae</taxon>
        <taxon>asterids</taxon>
        <taxon>lamiids</taxon>
        <taxon>Gentianales</taxon>
        <taxon>Apocynaceae</taxon>
        <taxon>Rauvolfioideae</taxon>
        <taxon>Vinceae</taxon>
        <taxon>Catharanthinae</taxon>
        <taxon>Catharanthus</taxon>
    </lineage>
</organism>
<comment type="caution">
    <text evidence="1">The sequence shown here is derived from an EMBL/GenBank/DDBJ whole genome shotgun (WGS) entry which is preliminary data.</text>
</comment>
<name>A0ACC0A1I3_CATRO</name>
<protein>
    <submittedName>
        <fullName evidence="1">Uncharacterized protein</fullName>
    </submittedName>
</protein>
<gene>
    <name evidence="1" type="ORF">M9H77_31009</name>
</gene>
<dbReference type="Proteomes" id="UP001060085">
    <property type="component" value="Linkage Group LG07"/>
</dbReference>